<reference evidence="1" key="1">
    <citation type="journal article" date="2013" name="Nat. Commun.">
        <title>Whole-genome sequencing of Oryza brachyantha reveals mechanisms underlying Oryza genome evolution.</title>
        <authorList>
            <person name="Chen J."/>
            <person name="Huang Q."/>
            <person name="Gao D."/>
            <person name="Wang J."/>
            <person name="Lang Y."/>
            <person name="Liu T."/>
            <person name="Li B."/>
            <person name="Bai Z."/>
            <person name="Luis Goicoechea J."/>
            <person name="Liang C."/>
            <person name="Chen C."/>
            <person name="Zhang W."/>
            <person name="Sun S."/>
            <person name="Liao Y."/>
            <person name="Zhang X."/>
            <person name="Yang L."/>
            <person name="Song C."/>
            <person name="Wang M."/>
            <person name="Shi J."/>
            <person name="Liu G."/>
            <person name="Liu J."/>
            <person name="Zhou H."/>
            <person name="Zhou W."/>
            <person name="Yu Q."/>
            <person name="An N."/>
            <person name="Chen Y."/>
            <person name="Cai Q."/>
            <person name="Wang B."/>
            <person name="Liu B."/>
            <person name="Min J."/>
            <person name="Huang Y."/>
            <person name="Wu H."/>
            <person name="Li Z."/>
            <person name="Zhang Y."/>
            <person name="Yin Y."/>
            <person name="Song W."/>
            <person name="Jiang J."/>
            <person name="Jackson S.A."/>
            <person name="Wing R.A."/>
            <person name="Wang J."/>
            <person name="Chen M."/>
        </authorList>
    </citation>
    <scope>NUCLEOTIDE SEQUENCE [LARGE SCALE GENOMIC DNA]</scope>
    <source>
        <strain evidence="1">cv. IRGC 101232</strain>
    </source>
</reference>
<accession>J3M2B1</accession>
<dbReference type="Proteomes" id="UP000006038">
    <property type="component" value="Chromosome 4"/>
</dbReference>
<organism evidence="1">
    <name type="scientific">Oryza brachyantha</name>
    <name type="common">malo sina</name>
    <dbReference type="NCBI Taxonomy" id="4533"/>
    <lineage>
        <taxon>Eukaryota</taxon>
        <taxon>Viridiplantae</taxon>
        <taxon>Streptophyta</taxon>
        <taxon>Embryophyta</taxon>
        <taxon>Tracheophyta</taxon>
        <taxon>Spermatophyta</taxon>
        <taxon>Magnoliopsida</taxon>
        <taxon>Liliopsida</taxon>
        <taxon>Poales</taxon>
        <taxon>Poaceae</taxon>
        <taxon>BOP clade</taxon>
        <taxon>Oryzoideae</taxon>
        <taxon>Oryzeae</taxon>
        <taxon>Oryzinae</taxon>
        <taxon>Oryza</taxon>
    </lineage>
</organism>
<proteinExistence type="predicted"/>
<evidence type="ECO:0000313" key="1">
    <source>
        <dbReference type="EnsemblPlants" id="OB04G35360.1"/>
    </source>
</evidence>
<protein>
    <submittedName>
        <fullName evidence="1">Uncharacterized protein</fullName>
    </submittedName>
</protein>
<evidence type="ECO:0000313" key="2">
    <source>
        <dbReference type="Proteomes" id="UP000006038"/>
    </source>
</evidence>
<sequence length="65" mass="7404">MPADQIHVYQRIYAGHLPQDIRFSVRAASSVLRNFVGLATHAIWHVLYSILFMGNCQHPVRCILA</sequence>
<dbReference type="HOGENOM" id="CLU_2853330_0_0_1"/>
<dbReference type="Gramene" id="OB04G35360.1">
    <property type="protein sequence ID" value="OB04G35360.1"/>
    <property type="gene ID" value="OB04G35360"/>
</dbReference>
<name>J3M2B1_ORYBR</name>
<dbReference type="AlphaFoldDB" id="J3M2B1"/>
<keyword evidence="2" id="KW-1185">Reference proteome</keyword>
<reference evidence="1" key="2">
    <citation type="submission" date="2013-04" db="UniProtKB">
        <authorList>
            <consortium name="EnsemblPlants"/>
        </authorList>
    </citation>
    <scope>IDENTIFICATION</scope>
</reference>
<dbReference type="EnsemblPlants" id="OB04G35360.1">
    <property type="protein sequence ID" value="OB04G35360.1"/>
    <property type="gene ID" value="OB04G35360"/>
</dbReference>